<name>A0A537LJA7_9BACT</name>
<dbReference type="GO" id="GO:0042773">
    <property type="term" value="P:ATP synthesis coupled electron transport"/>
    <property type="evidence" value="ECO:0007669"/>
    <property type="project" value="TreeGrafter"/>
</dbReference>
<dbReference type="InterPro" id="IPR009056">
    <property type="entry name" value="Cyt_c-like_dom"/>
</dbReference>
<dbReference type="GO" id="GO:0005507">
    <property type="term" value="F:copper ion binding"/>
    <property type="evidence" value="ECO:0007669"/>
    <property type="project" value="InterPro"/>
</dbReference>
<dbReference type="EMBL" id="VBAM01000425">
    <property type="protein sequence ID" value="TMJ08095.1"/>
    <property type="molecule type" value="Genomic_DNA"/>
</dbReference>
<organism evidence="15 16">
    <name type="scientific">Candidatus Segetimicrobium genomatis</name>
    <dbReference type="NCBI Taxonomy" id="2569760"/>
    <lineage>
        <taxon>Bacteria</taxon>
        <taxon>Bacillati</taxon>
        <taxon>Candidatus Sysuimicrobiota</taxon>
        <taxon>Candidatus Sysuimicrobiia</taxon>
        <taxon>Candidatus Sysuimicrobiales</taxon>
        <taxon>Candidatus Segetimicrobiaceae</taxon>
        <taxon>Candidatus Segetimicrobium</taxon>
    </lineage>
</organism>
<dbReference type="PANTHER" id="PTHR22888:SF9">
    <property type="entry name" value="CYTOCHROME C OXIDASE SUBUNIT 2"/>
    <property type="match status" value="1"/>
</dbReference>
<evidence type="ECO:0000256" key="11">
    <source>
        <dbReference type="ARBA" id="ARBA00047816"/>
    </source>
</evidence>
<dbReference type="PROSITE" id="PS50857">
    <property type="entry name" value="COX2_CUA"/>
    <property type="match status" value="1"/>
</dbReference>
<comment type="caution">
    <text evidence="15">The sequence shown here is derived from an EMBL/GenBank/DDBJ whole genome shotgun (WGS) entry which is preliminary data.</text>
</comment>
<keyword evidence="4 12" id="KW-0479">Metal-binding</keyword>
<dbReference type="PROSITE" id="PS51007">
    <property type="entry name" value="CYTC"/>
    <property type="match status" value="1"/>
</dbReference>
<keyword evidence="8" id="KW-0472">Membrane</keyword>
<dbReference type="InterPro" id="IPR008972">
    <property type="entry name" value="Cupredoxin"/>
</dbReference>
<keyword evidence="5" id="KW-0249">Electron transport</keyword>
<evidence type="ECO:0000256" key="2">
    <source>
        <dbReference type="ARBA" id="ARBA00007866"/>
    </source>
</evidence>
<accession>A0A537LJA7</accession>
<evidence type="ECO:0000256" key="5">
    <source>
        <dbReference type="ARBA" id="ARBA00022982"/>
    </source>
</evidence>
<dbReference type="GO" id="GO:0020037">
    <property type="term" value="F:heme binding"/>
    <property type="evidence" value="ECO:0007669"/>
    <property type="project" value="InterPro"/>
</dbReference>
<evidence type="ECO:0000256" key="8">
    <source>
        <dbReference type="ARBA" id="ARBA00023136"/>
    </source>
</evidence>
<keyword evidence="7" id="KW-0186">Copper</keyword>
<dbReference type="Pfam" id="PF00034">
    <property type="entry name" value="Cytochrom_C"/>
    <property type="match status" value="1"/>
</dbReference>
<dbReference type="Gene3D" id="2.60.40.420">
    <property type="entry name" value="Cupredoxins - blue copper proteins"/>
    <property type="match status" value="1"/>
</dbReference>
<feature type="domain" description="Cytochrome oxidase subunit II copper A binding" evidence="13">
    <location>
        <begin position="1"/>
        <end position="74"/>
    </location>
</feature>
<evidence type="ECO:0000259" key="14">
    <source>
        <dbReference type="PROSITE" id="PS51007"/>
    </source>
</evidence>
<keyword evidence="3" id="KW-0813">Transport</keyword>
<evidence type="ECO:0000259" key="13">
    <source>
        <dbReference type="PROSITE" id="PS50857"/>
    </source>
</evidence>
<sequence>MRVESADVIHNFWVPQLARKIDATPGRPVAMWLQANRPGVFLGACGEFCGVEHAWMRIRVIAHTAPQYAAWQGAQVRPPARPVASDAIAGERLYQQLACATCHASSVAVGPDLTHLASRETLAGGVIENTAANLTRWLANPDAVKPGSLMPNFHLAAREVGELVAYLETLK</sequence>
<feature type="domain" description="Cytochrome c" evidence="14">
    <location>
        <begin position="85"/>
        <end position="171"/>
    </location>
</feature>
<evidence type="ECO:0000256" key="3">
    <source>
        <dbReference type="ARBA" id="ARBA00022448"/>
    </source>
</evidence>
<keyword evidence="6 12" id="KW-0408">Iron</keyword>
<comment type="function">
    <text evidence="9">Subunits I and II form the functional core of the enzyme complex. Electrons originating in cytochrome c are transferred via heme a and Cu(A) to the binuclear center formed by heme a3 and Cu(B).</text>
</comment>
<evidence type="ECO:0000256" key="12">
    <source>
        <dbReference type="PROSITE-ProRule" id="PRU00433"/>
    </source>
</evidence>
<dbReference type="InterPro" id="IPR045187">
    <property type="entry name" value="CcO_II"/>
</dbReference>
<dbReference type="SUPFAM" id="SSF49503">
    <property type="entry name" value="Cupredoxins"/>
    <property type="match status" value="1"/>
</dbReference>
<dbReference type="PROSITE" id="PS00078">
    <property type="entry name" value="COX2"/>
    <property type="match status" value="1"/>
</dbReference>
<keyword evidence="12" id="KW-0349">Heme</keyword>
<reference evidence="15 16" key="1">
    <citation type="journal article" date="2019" name="Nat. Microbiol.">
        <title>Mediterranean grassland soil C-N compound turnover is dependent on rainfall and depth, and is mediated by genomically divergent microorganisms.</title>
        <authorList>
            <person name="Diamond S."/>
            <person name="Andeer P.F."/>
            <person name="Li Z."/>
            <person name="Crits-Christoph A."/>
            <person name="Burstein D."/>
            <person name="Anantharaman K."/>
            <person name="Lane K.R."/>
            <person name="Thomas B.C."/>
            <person name="Pan C."/>
            <person name="Northen T.R."/>
            <person name="Banfield J.F."/>
        </authorList>
    </citation>
    <scope>NUCLEOTIDE SEQUENCE [LARGE SCALE GENOMIC DNA]</scope>
    <source>
        <strain evidence="15">NP_5</strain>
    </source>
</reference>
<proteinExistence type="inferred from homology"/>
<dbReference type="PRINTS" id="PR01166">
    <property type="entry name" value="CYCOXIDASEII"/>
</dbReference>
<evidence type="ECO:0000256" key="1">
    <source>
        <dbReference type="ARBA" id="ARBA00004370"/>
    </source>
</evidence>
<evidence type="ECO:0000256" key="6">
    <source>
        <dbReference type="ARBA" id="ARBA00023004"/>
    </source>
</evidence>
<dbReference type="Proteomes" id="UP000320393">
    <property type="component" value="Unassembled WGS sequence"/>
</dbReference>
<evidence type="ECO:0000256" key="7">
    <source>
        <dbReference type="ARBA" id="ARBA00023008"/>
    </source>
</evidence>
<evidence type="ECO:0000313" key="16">
    <source>
        <dbReference type="Proteomes" id="UP000320393"/>
    </source>
</evidence>
<comment type="similarity">
    <text evidence="2">Belongs to the cytochrome c oxidase subunit 2 family.</text>
</comment>
<dbReference type="InterPro" id="IPR001505">
    <property type="entry name" value="Copper_CuA"/>
</dbReference>
<evidence type="ECO:0000256" key="9">
    <source>
        <dbReference type="ARBA" id="ARBA00024688"/>
    </source>
</evidence>
<evidence type="ECO:0000313" key="15">
    <source>
        <dbReference type="EMBL" id="TMJ08095.1"/>
    </source>
</evidence>
<comment type="catalytic activity">
    <reaction evidence="11">
        <text>4 Fe(II)-[cytochrome c] + O2 + 8 H(+)(in) = 4 Fe(III)-[cytochrome c] + 2 H2O + 4 H(+)(out)</text>
        <dbReference type="Rhea" id="RHEA:11436"/>
        <dbReference type="Rhea" id="RHEA-COMP:10350"/>
        <dbReference type="Rhea" id="RHEA-COMP:14399"/>
        <dbReference type="ChEBI" id="CHEBI:15377"/>
        <dbReference type="ChEBI" id="CHEBI:15378"/>
        <dbReference type="ChEBI" id="CHEBI:15379"/>
        <dbReference type="ChEBI" id="CHEBI:29033"/>
        <dbReference type="ChEBI" id="CHEBI:29034"/>
        <dbReference type="EC" id="7.1.1.9"/>
    </reaction>
</comment>
<dbReference type="GO" id="GO:0016020">
    <property type="term" value="C:membrane"/>
    <property type="evidence" value="ECO:0007669"/>
    <property type="project" value="UniProtKB-SubCell"/>
</dbReference>
<dbReference type="PANTHER" id="PTHR22888">
    <property type="entry name" value="CYTOCHROME C OXIDASE, SUBUNIT II"/>
    <property type="match status" value="1"/>
</dbReference>
<dbReference type="GO" id="GO:0004129">
    <property type="term" value="F:cytochrome-c oxidase activity"/>
    <property type="evidence" value="ECO:0007669"/>
    <property type="project" value="UniProtKB-EC"/>
</dbReference>
<comment type="subcellular location">
    <subcellularLocation>
        <location evidence="1">Membrane</location>
    </subcellularLocation>
</comment>
<evidence type="ECO:0000256" key="4">
    <source>
        <dbReference type="ARBA" id="ARBA00022723"/>
    </source>
</evidence>
<dbReference type="Pfam" id="PF00116">
    <property type="entry name" value="COX2"/>
    <property type="match status" value="1"/>
</dbReference>
<gene>
    <name evidence="15" type="ORF">E6H02_10465</name>
</gene>
<protein>
    <recommendedName>
        <fullName evidence="10">Cytochrome aa3 subunit 2</fullName>
    </recommendedName>
</protein>
<dbReference type="InterPro" id="IPR002429">
    <property type="entry name" value="CcO_II-like_C"/>
</dbReference>
<dbReference type="AlphaFoldDB" id="A0A537LJA7"/>
<evidence type="ECO:0000256" key="10">
    <source>
        <dbReference type="ARBA" id="ARBA00031399"/>
    </source>
</evidence>